<reference evidence="1" key="1">
    <citation type="journal article" date="2018" name="Nat. Plants">
        <title>Whole-genome landscape of Medicago truncatula symbiotic genes.</title>
        <authorList>
            <person name="Pecrix Y."/>
            <person name="Gamas P."/>
            <person name="Carrere S."/>
        </authorList>
    </citation>
    <scope>NUCLEOTIDE SEQUENCE</scope>
    <source>
        <tissue evidence="1">Leaves</tissue>
    </source>
</reference>
<dbReference type="EC" id="3.5.4.6" evidence="1"/>
<dbReference type="Proteomes" id="UP000265566">
    <property type="component" value="Chromosome 8"/>
</dbReference>
<dbReference type="AlphaFoldDB" id="A0A396GJ93"/>
<accession>A0A396GJ93</accession>
<dbReference type="GO" id="GO:0003876">
    <property type="term" value="F:AMP deaminase activity"/>
    <property type="evidence" value="ECO:0007669"/>
    <property type="project" value="UniProtKB-EC"/>
</dbReference>
<proteinExistence type="predicted"/>
<gene>
    <name evidence="1" type="ORF">MtrunA17_Chr8g0363461</name>
</gene>
<evidence type="ECO:0000313" key="1">
    <source>
        <dbReference type="EMBL" id="RHN41196.1"/>
    </source>
</evidence>
<comment type="caution">
    <text evidence="1">The sequence shown here is derived from an EMBL/GenBank/DDBJ whole genome shotgun (WGS) entry which is preliminary data.</text>
</comment>
<protein>
    <submittedName>
        <fullName evidence="1">Putative AMP deaminase</fullName>
        <ecNumber evidence="1">3.5.4.6</ecNumber>
    </submittedName>
</protein>
<keyword evidence="1" id="KW-0378">Hydrolase</keyword>
<organism evidence="1">
    <name type="scientific">Medicago truncatula</name>
    <name type="common">Barrel medic</name>
    <name type="synonym">Medicago tribuloides</name>
    <dbReference type="NCBI Taxonomy" id="3880"/>
    <lineage>
        <taxon>Eukaryota</taxon>
        <taxon>Viridiplantae</taxon>
        <taxon>Streptophyta</taxon>
        <taxon>Embryophyta</taxon>
        <taxon>Tracheophyta</taxon>
        <taxon>Spermatophyta</taxon>
        <taxon>Magnoliopsida</taxon>
        <taxon>eudicotyledons</taxon>
        <taxon>Gunneridae</taxon>
        <taxon>Pentapetalae</taxon>
        <taxon>rosids</taxon>
        <taxon>fabids</taxon>
        <taxon>Fabales</taxon>
        <taxon>Fabaceae</taxon>
        <taxon>Papilionoideae</taxon>
        <taxon>50 kb inversion clade</taxon>
        <taxon>NPAAA clade</taxon>
        <taxon>Hologalegina</taxon>
        <taxon>IRL clade</taxon>
        <taxon>Trifolieae</taxon>
        <taxon>Medicago</taxon>
    </lineage>
</organism>
<sequence length="100" mass="11642">MNIEEEEVCKMIQECLDLGKKYVYKENVLPWKAEPVETNSDPFHFEPVEATAHHFKMEDGVVRVFASKTDTEELFPVASATSFFTDMDYILKRLFQGFIN</sequence>
<dbReference type="Gene3D" id="3.20.20.140">
    <property type="entry name" value="Metal-dependent hydrolases"/>
    <property type="match status" value="1"/>
</dbReference>
<dbReference type="Gramene" id="rna47489">
    <property type="protein sequence ID" value="RHN41196.1"/>
    <property type="gene ID" value="gene47489"/>
</dbReference>
<dbReference type="SUPFAM" id="SSF51556">
    <property type="entry name" value="Metallo-dependent hydrolases"/>
    <property type="match status" value="1"/>
</dbReference>
<name>A0A396GJ93_MEDTR</name>
<dbReference type="InterPro" id="IPR032466">
    <property type="entry name" value="Metal_Hydrolase"/>
</dbReference>
<dbReference type="EMBL" id="PSQE01000008">
    <property type="protein sequence ID" value="RHN41196.1"/>
    <property type="molecule type" value="Genomic_DNA"/>
</dbReference>